<evidence type="ECO:0000313" key="3">
    <source>
        <dbReference type="Proteomes" id="UP000028878"/>
    </source>
</evidence>
<proteinExistence type="predicted"/>
<dbReference type="EMBL" id="CCAE010000028">
    <property type="protein sequence ID" value="CDN88710.1"/>
    <property type="molecule type" value="Genomic_DNA"/>
</dbReference>
<dbReference type="GO" id="GO:0003677">
    <property type="term" value="F:DNA binding"/>
    <property type="evidence" value="ECO:0007669"/>
    <property type="project" value="InterPro"/>
</dbReference>
<organism evidence="2 3">
    <name type="scientific">Hydrogenophaga intermedia</name>
    <dbReference type="NCBI Taxonomy" id="65786"/>
    <lineage>
        <taxon>Bacteria</taxon>
        <taxon>Pseudomonadati</taxon>
        <taxon>Pseudomonadota</taxon>
        <taxon>Betaproteobacteria</taxon>
        <taxon>Burkholderiales</taxon>
        <taxon>Comamonadaceae</taxon>
        <taxon>Hydrogenophaga</taxon>
    </lineage>
</organism>
<dbReference type="AlphaFoldDB" id="A0A1L1PH36"/>
<evidence type="ECO:0000259" key="1">
    <source>
        <dbReference type="PROSITE" id="PS50943"/>
    </source>
</evidence>
<dbReference type="SUPFAM" id="SSF47413">
    <property type="entry name" value="lambda repressor-like DNA-binding domains"/>
    <property type="match status" value="1"/>
</dbReference>
<dbReference type="Pfam" id="PF13560">
    <property type="entry name" value="HTH_31"/>
    <property type="match status" value="1"/>
</dbReference>
<keyword evidence="3" id="KW-1185">Reference proteome</keyword>
<gene>
    <name evidence="2" type="ORF">BN948_03146</name>
</gene>
<dbReference type="PROSITE" id="PS50943">
    <property type="entry name" value="HTH_CROC1"/>
    <property type="match status" value="1"/>
</dbReference>
<dbReference type="InterPro" id="IPR001387">
    <property type="entry name" value="Cro/C1-type_HTH"/>
</dbReference>
<accession>A0A1L1PH36</accession>
<name>A0A1L1PH36_HYDIT</name>
<dbReference type="CDD" id="cd00093">
    <property type="entry name" value="HTH_XRE"/>
    <property type="match status" value="1"/>
</dbReference>
<dbReference type="SMART" id="SM00530">
    <property type="entry name" value="HTH_XRE"/>
    <property type="match status" value="1"/>
</dbReference>
<sequence length="103" mass="11417">MSPYTYSSPDPLQTLPEVGQRFQALRKATGKTQTEVATAAGMRQEALSRFESGSAADFSLSKLLRLLQVLELQLEFKAVVRRPTLNDVLHEVREGRNTGPDAQ</sequence>
<feature type="domain" description="HTH cro/C1-type" evidence="1">
    <location>
        <begin position="22"/>
        <end position="77"/>
    </location>
</feature>
<dbReference type="Gene3D" id="1.10.260.40">
    <property type="entry name" value="lambda repressor-like DNA-binding domains"/>
    <property type="match status" value="1"/>
</dbReference>
<reference evidence="3" key="1">
    <citation type="submission" date="2014-11" db="EMBL/GenBank/DDBJ databases">
        <title>Draft genome sequence of Hydrogenophaga intermedia S1.</title>
        <authorList>
            <person name="Gan H.M."/>
            <person name="Chew T.H."/>
            <person name="Stolz A."/>
        </authorList>
    </citation>
    <scope>NUCLEOTIDE SEQUENCE [LARGE SCALE GENOMIC DNA]</scope>
    <source>
        <strain evidence="3">S1</strain>
    </source>
</reference>
<dbReference type="InterPro" id="IPR010982">
    <property type="entry name" value="Lambda_DNA-bd_dom_sf"/>
</dbReference>
<evidence type="ECO:0000313" key="2">
    <source>
        <dbReference type="EMBL" id="CDN88710.1"/>
    </source>
</evidence>
<dbReference type="Proteomes" id="UP000028878">
    <property type="component" value="Unassembled WGS sequence"/>
</dbReference>
<protein>
    <submittedName>
        <fullName evidence="2">Transcriptional regulator</fullName>
    </submittedName>
</protein>
<dbReference type="RefSeq" id="WP_009519469.1">
    <property type="nucleotide sequence ID" value="NZ_CCAE010000028.1"/>
</dbReference>